<comment type="caution">
    <text evidence="2">The sequence shown here is derived from an EMBL/GenBank/DDBJ whole genome shotgun (WGS) entry which is preliminary data.</text>
</comment>
<name>A0A4U1JFQ6_9BACT</name>
<keyword evidence="3" id="KW-1185">Reference proteome</keyword>
<protein>
    <submittedName>
        <fullName evidence="2">Uncharacterized protein</fullName>
    </submittedName>
</protein>
<dbReference type="AlphaFoldDB" id="A0A4U1JFQ6"/>
<evidence type="ECO:0000256" key="1">
    <source>
        <dbReference type="SAM" id="MobiDB-lite"/>
    </source>
</evidence>
<dbReference type="EMBL" id="SSMQ01000011">
    <property type="protein sequence ID" value="TKD09263.1"/>
    <property type="molecule type" value="Genomic_DNA"/>
</dbReference>
<reference evidence="2 3" key="1">
    <citation type="submission" date="2019-04" db="EMBL/GenBank/DDBJ databases">
        <authorList>
            <person name="Li Y."/>
            <person name="Wang J."/>
        </authorList>
    </citation>
    <scope>NUCLEOTIDE SEQUENCE [LARGE SCALE GENOMIC DNA]</scope>
    <source>
        <strain evidence="2 3">DSM 14668</strain>
    </source>
</reference>
<accession>A0A4U1JFQ6</accession>
<feature type="compositionally biased region" description="Basic and acidic residues" evidence="1">
    <location>
        <begin position="10"/>
        <end position="27"/>
    </location>
</feature>
<organism evidence="2 3">
    <name type="scientific">Polyangium fumosum</name>
    <dbReference type="NCBI Taxonomy" id="889272"/>
    <lineage>
        <taxon>Bacteria</taxon>
        <taxon>Pseudomonadati</taxon>
        <taxon>Myxococcota</taxon>
        <taxon>Polyangia</taxon>
        <taxon>Polyangiales</taxon>
        <taxon>Polyangiaceae</taxon>
        <taxon>Polyangium</taxon>
    </lineage>
</organism>
<dbReference type="Proteomes" id="UP000309215">
    <property type="component" value="Unassembled WGS sequence"/>
</dbReference>
<evidence type="ECO:0000313" key="2">
    <source>
        <dbReference type="EMBL" id="TKD09263.1"/>
    </source>
</evidence>
<evidence type="ECO:0000313" key="3">
    <source>
        <dbReference type="Proteomes" id="UP000309215"/>
    </source>
</evidence>
<feature type="region of interest" description="Disordered" evidence="1">
    <location>
        <begin position="1"/>
        <end position="27"/>
    </location>
</feature>
<proteinExistence type="predicted"/>
<gene>
    <name evidence="2" type="ORF">E8A74_13410</name>
</gene>
<sequence>MIQRSIHGADLARAEERVEQDLESRRYRPTDVAGASMFGPEAWPVGADDVEPHASMLESKLPWPGVAST</sequence>